<dbReference type="GeneID" id="14551786"/>
<dbReference type="AlphaFoldDB" id="A0A0U2WWJ1"/>
<dbReference type="PDB" id="7ZHF">
    <property type="method" value="X-ray"/>
    <property type="resolution" value="1.80 A"/>
    <property type="chains" value="A=2-254"/>
</dbReference>
<dbReference type="STRING" id="1435377.SUSAZ_06115"/>
<dbReference type="PANTHER" id="PTHR21231:SF8">
    <property type="entry name" value="GPN-LOOP GTPASE 1"/>
    <property type="match status" value="1"/>
</dbReference>
<dbReference type="SUPFAM" id="SSF52540">
    <property type="entry name" value="P-loop containing nucleoside triphosphate hydrolases"/>
    <property type="match status" value="1"/>
</dbReference>
<evidence type="ECO:0000313" key="7">
    <source>
        <dbReference type="Proteomes" id="UP000060043"/>
    </source>
</evidence>
<name>A0A0U2WWJ1_9CREN</name>
<feature type="binding site" evidence="10">
    <location>
        <position position="16"/>
    </location>
    <ligand>
        <name>GDP</name>
        <dbReference type="ChEBI" id="CHEBI:58189"/>
    </ligand>
</feature>
<proteinExistence type="evidence at protein level"/>
<dbReference type="Pfam" id="PF03029">
    <property type="entry name" value="ATP_bind_1"/>
    <property type="match status" value="1"/>
</dbReference>
<feature type="binding site" evidence="10">
    <location>
        <position position="11"/>
    </location>
    <ligand>
        <name>GDP</name>
        <dbReference type="ChEBI" id="CHEBI:58189"/>
    </ligand>
</feature>
<evidence type="ECO:0000313" key="5">
    <source>
        <dbReference type="EMBL" id="ALU30498.1"/>
    </source>
</evidence>
<dbReference type="RefSeq" id="WP_011278125.1">
    <property type="nucleotide sequence ID" value="NZ_BHWZ01000003.1"/>
</dbReference>
<evidence type="ECO:0000256" key="1">
    <source>
        <dbReference type="ARBA" id="ARBA00005290"/>
    </source>
</evidence>
<accession>A0A0U2WWJ1</accession>
<dbReference type="GO" id="GO:0046872">
    <property type="term" value="F:metal ion binding"/>
    <property type="evidence" value="ECO:0007669"/>
    <property type="project" value="UniProtKB-KW"/>
</dbReference>
<keyword evidence="9 10" id="KW-0002">3D-structure</keyword>
<keyword evidence="4" id="KW-0342">GTP-binding</keyword>
<reference evidence="7 8" key="1">
    <citation type="submission" date="2015-12" db="EMBL/GenBank/DDBJ databases">
        <title>A stable core within a dynamic pangenome in Sulfolobus acidocaldarius.</title>
        <authorList>
            <person name="Anderson R."/>
            <person name="Kouris A."/>
            <person name="Seward C."/>
            <person name="Campbell K."/>
            <person name="Whitaker R."/>
        </authorList>
    </citation>
    <scope>NUCLEOTIDE SEQUENCE [LARGE SCALE GENOMIC DNA]</scope>
    <source>
        <strain evidence="5 8">GG12-C01-09</strain>
        <strain evidence="6 7">NG05B_CO5_07</strain>
    </source>
</reference>
<feature type="binding site" evidence="10">
    <location>
        <position position="222"/>
    </location>
    <ligand>
        <name>GDP</name>
        <dbReference type="ChEBI" id="CHEBI:58189"/>
    </ligand>
</feature>
<dbReference type="Proteomes" id="UP000060043">
    <property type="component" value="Chromosome"/>
</dbReference>
<reference evidence="9 10" key="2">
    <citation type="journal article" date="2023" name="MBio">
        <title>Archaeal GPN-loop GTPases involve a lock-switch-rock mechanism for GTP hydrolysis.</title>
        <authorList>
            <person name="Korf L."/>
            <person name="Ye X."/>
            <person name="Vogt M.S."/>
            <person name="Steinchen W."/>
            <person name="Watad M."/>
            <person name="van der Does C."/>
            <person name="Tourte M."/>
            <person name="Sivabalasarma S."/>
            <person name="Albers S.-.V."/>
            <person name="Essen L.-.O."/>
        </authorList>
    </citation>
    <scope>X-RAY CRYSTALLOGRAPHY (1.80 ANGSTROMS) OF 2-254 IN COMPLEX WITH GDP AND MG(2+)</scope>
</reference>
<dbReference type="NCBIfam" id="NF010340">
    <property type="entry name" value="PRK13768.1-2"/>
    <property type="match status" value="1"/>
</dbReference>
<feature type="binding site" evidence="10">
    <location>
        <position position="170"/>
    </location>
    <ligand>
        <name>GDP</name>
        <dbReference type="ChEBI" id="CHEBI:58189"/>
    </ligand>
</feature>
<feature type="binding site" evidence="10">
    <location>
        <position position="15"/>
    </location>
    <ligand>
        <name>GDP</name>
        <dbReference type="ChEBI" id="CHEBI:58189"/>
    </ligand>
</feature>
<dbReference type="Gene3D" id="3.40.50.300">
    <property type="entry name" value="P-loop containing nucleotide triphosphate hydrolases"/>
    <property type="match status" value="1"/>
</dbReference>
<feature type="binding site" evidence="10">
    <location>
        <position position="13"/>
    </location>
    <ligand>
        <name>GDP</name>
        <dbReference type="ChEBI" id="CHEBI:58189"/>
    </ligand>
</feature>
<dbReference type="InterPro" id="IPR004130">
    <property type="entry name" value="Gpn"/>
</dbReference>
<dbReference type="GO" id="GO:0005525">
    <property type="term" value="F:GTP binding"/>
    <property type="evidence" value="ECO:0007669"/>
    <property type="project" value="UniProtKB-KW"/>
</dbReference>
<gene>
    <name evidence="5" type="ORF">ATY89_00095</name>
    <name evidence="6" type="ORF">ATZ20_03140</name>
</gene>
<feature type="binding site" evidence="10">
    <location>
        <position position="223"/>
    </location>
    <ligand>
        <name>GDP</name>
        <dbReference type="ChEBI" id="CHEBI:58189"/>
    </ligand>
</feature>
<feature type="binding site" evidence="10">
    <location>
        <position position="172"/>
    </location>
    <ligand>
        <name>GDP</name>
        <dbReference type="ChEBI" id="CHEBI:58189"/>
    </ligand>
</feature>
<sequence length="254" mass="28415">MYFIFVLGTAGSGKTTLVKALQDYLLNNELDTAIINLDPAVEVLPYKPDIDAREYVDVYDVMNKYELGPNSSLVISVDLLLTKAKELKEDLNQLQANYVLVDTPGQIELFAYRDTGKILSSFISEGSKSVSVFLFDSYLSKDPKSFLSLFLLSSSIKFRIDMPQISVLSKVDLLSSSELERMRSWIEDGSIIDELGSIDEYSFELVKTIVENLESFPIPVSSTNFSGLDQLYAEVQKVLAGGEDFETEEPNPRL</sequence>
<evidence type="ECO:0000256" key="4">
    <source>
        <dbReference type="ARBA" id="ARBA00023134"/>
    </source>
</evidence>
<evidence type="ECO:0000256" key="3">
    <source>
        <dbReference type="ARBA" id="ARBA00022801"/>
    </source>
</evidence>
<dbReference type="PDB" id="7ZHK">
    <property type="method" value="X-ray"/>
    <property type="resolution" value="2.40 A"/>
    <property type="chains" value="A/B/C=2-254"/>
</dbReference>
<evidence type="ECO:0000313" key="6">
    <source>
        <dbReference type="EMBL" id="ALU32762.1"/>
    </source>
</evidence>
<comment type="similarity">
    <text evidence="1">Belongs to the GPN-loop GTPase family.</text>
</comment>
<dbReference type="InterPro" id="IPR027417">
    <property type="entry name" value="P-loop_NTPase"/>
</dbReference>
<dbReference type="EMBL" id="CP013695">
    <property type="protein sequence ID" value="ALU32762.1"/>
    <property type="molecule type" value="Genomic_DNA"/>
</dbReference>
<feature type="binding site" evidence="9 10">
    <location>
        <position position="15"/>
    </location>
    <ligand>
        <name>Mg(2+)</name>
        <dbReference type="ChEBI" id="CHEBI:18420"/>
    </ligand>
</feature>
<dbReference type="PANTHER" id="PTHR21231">
    <property type="entry name" value="XPA-BINDING PROTEIN 1-RELATED"/>
    <property type="match status" value="1"/>
</dbReference>
<evidence type="ECO:0007829" key="10">
    <source>
        <dbReference type="PDB" id="7ZHK"/>
    </source>
</evidence>
<dbReference type="SMR" id="A0A0U2WWJ1"/>
<dbReference type="Proteomes" id="UP000065473">
    <property type="component" value="Chromosome"/>
</dbReference>
<dbReference type="PaxDb" id="1435377-SUSAZ_06115"/>
<keyword evidence="3" id="KW-0378">Hydrolase</keyword>
<keyword evidence="9 10" id="KW-0479">Metal-binding</keyword>
<dbReference type="GO" id="GO:0003924">
    <property type="term" value="F:GTPase activity"/>
    <property type="evidence" value="ECO:0007669"/>
    <property type="project" value="TreeGrafter"/>
</dbReference>
<evidence type="ECO:0000256" key="2">
    <source>
        <dbReference type="ARBA" id="ARBA00022741"/>
    </source>
</evidence>
<dbReference type="OMA" id="LYTHMTV"/>
<evidence type="ECO:0000313" key="8">
    <source>
        <dbReference type="Proteomes" id="UP000065473"/>
    </source>
</evidence>
<protein>
    <submittedName>
        <fullName evidence="5">GTPase</fullName>
    </submittedName>
</protein>
<organism evidence="5 8">
    <name type="scientific">Sulfolobus acidocaldarius</name>
    <dbReference type="NCBI Taxonomy" id="2285"/>
    <lineage>
        <taxon>Archaea</taxon>
        <taxon>Thermoproteota</taxon>
        <taxon>Thermoprotei</taxon>
        <taxon>Sulfolobales</taxon>
        <taxon>Sulfolobaceae</taxon>
        <taxon>Sulfolobus</taxon>
    </lineage>
</organism>
<dbReference type="EMBL" id="CP013694">
    <property type="protein sequence ID" value="ALU30498.1"/>
    <property type="molecule type" value="Genomic_DNA"/>
</dbReference>
<keyword evidence="2" id="KW-0547">Nucleotide-binding</keyword>
<feature type="binding site" evidence="10">
    <location>
        <position position="14"/>
    </location>
    <ligand>
        <name>GDP</name>
        <dbReference type="ChEBI" id="CHEBI:58189"/>
    </ligand>
</feature>
<dbReference type="OrthoDB" id="31092at2157"/>
<evidence type="ECO:0007829" key="9">
    <source>
        <dbReference type="PDB" id="7ZHF"/>
    </source>
</evidence>
<dbReference type="NCBIfam" id="NF010342">
    <property type="entry name" value="PRK13768.1-5"/>
    <property type="match status" value="1"/>
</dbReference>